<evidence type="ECO:0000256" key="7">
    <source>
        <dbReference type="ARBA" id="ARBA00023242"/>
    </source>
</evidence>
<accession>A0ABC8SD57</accession>
<dbReference type="Pfam" id="PF10358">
    <property type="entry name" value="NT-C2"/>
    <property type="match status" value="1"/>
</dbReference>
<dbReference type="PANTHER" id="PTHR12603:SF10">
    <property type="entry name" value="TRANSCRIPTION FACTOR C2H2 FAMILY"/>
    <property type="match status" value="1"/>
</dbReference>
<evidence type="ECO:0000256" key="1">
    <source>
        <dbReference type="ARBA" id="ARBA00004123"/>
    </source>
</evidence>
<dbReference type="SUPFAM" id="SSF57850">
    <property type="entry name" value="RING/U-box"/>
    <property type="match status" value="1"/>
</dbReference>
<evidence type="ECO:0000256" key="8">
    <source>
        <dbReference type="PROSITE-ProRule" id="PRU00175"/>
    </source>
</evidence>
<dbReference type="InterPro" id="IPR003954">
    <property type="entry name" value="RRM_euk-type"/>
</dbReference>
<evidence type="ECO:0000256" key="10">
    <source>
        <dbReference type="SAM" id="MobiDB-lite"/>
    </source>
</evidence>
<dbReference type="InterPro" id="IPR034261">
    <property type="entry name" value="CNOT4_RRM"/>
</dbReference>
<keyword evidence="4" id="KW-0862">Zinc</keyword>
<dbReference type="PROSITE" id="PS51840">
    <property type="entry name" value="C2_NT"/>
    <property type="match status" value="1"/>
</dbReference>
<evidence type="ECO:0000256" key="3">
    <source>
        <dbReference type="ARBA" id="ARBA00022771"/>
    </source>
</evidence>
<dbReference type="CDD" id="cd16618">
    <property type="entry name" value="mRING-HC-C4C4_CNOT4"/>
    <property type="match status" value="1"/>
</dbReference>
<sequence length="1582" mass="178271">MSTYRGNSKSKNRHTAELESKMRRWNSCGARSETRRIKLHLIICELTGSSMAEIPNKEMCKIKVQIEWIGLRKNYLISRRAVARNHTSKQIINTDGCVIWNEGFDHFGKLKLDSDRFRSWIISLEVHGLGEEINGTASVLAKLSVNIAEYADPTECSDKIIKLPVKFSIGSSNIEAKLTVNLNFLEIKPKHIISNMVHPLSPTKLLPSLSLCMRIQKQESQDMYSSFSESDEDPDPIYRSIAATNLSISGAGDDKLEYGMDEMWEEEQSLNGKSTQKPSLIRLLSWNKRRPSLKNFEHPRDTPLLNKAYGDEGGDDVDIDRRFHLSPNQPRQDLVKNEFEPWGFVFSDRFEIGSWEKRKLISRDRKLELVTEIFLASIDQRSEKASGEGACTVLAAVIADWLHQNPEILPLRCQFNKLIREGSMEWRNLCKEETHQEKFLDQHFDLDTVIQAQVRPLTVVPEKSYVGFFELENMTNQLQFLQGAMSFDNIWQELQSGQSTPEEQIYIVSWNDHFFVLKIEEDAIYMIDTLGERLCEGCNKAYMLKFNRESKVYRVQSESSNPKVESEESSVNHPSRKGEKQNSRSSRELICQGKSSCKEFIKEFLAAVPLRELQGNIEKGTIGESPLHLLQIEFHYTTPKQHLFSQTRHQILMDQPSEVGTVNVQLPIPNPRVIMSNEEEKRCPLCAEEMDTTDQQFKPCDCGYQVCVWCWHHIMDMAEKDGTEGRCPACRTPYDKEKIAVMEANIERVAANNSNRKNKPLKAKPKANEVRKDLTNVRVIQRKMAYVIGLPLSLADEDLLQLKEYFGQYGKVSKVSLSRTAGGAIQQFVNETCSVYITYSKEEEALRCIQSVHGFVLEGRLLRASFGTAKYCHAWLKNTPCNNPACLYLHSVGAEEDSFGKDEVAAVHTRSRVEEVAGATHNSQRRSGNFLPPPIDETLNICSAAADKSIVRGAFKDAAHATVTSSSHFPCLLSSKDKDGGVRTPGKMTTFVDIVGRSCSYAPEKDENGTDDRRILELCSEFSSANIGKDNHVEAEHPDALVCKASSCSLSGLPWNKEFKEPYRESLNYLSVERADLTPTDASVTEEQPCFMLDSGRQVLNGPCGIGREDLISFDNQSSKYSNSSSQMDCLFPSSYSAGISEDYGNHSWEHRESFSLSDVNADHNSAHNHVDETSILYTGGNSSLSDGYNEKKFQNSAKSDRVYRGSNSFSNEEIVEHLRRLDDDNRTNNDGNSAVEAVESSIISNILSLDFDACDDSLTLPHSSALYHETNSQHGSSWNLQNSDKSGFSLSRQEGFGSHITDFDYSLNNCQVSKNYSLLNDSRENKKQYVCNPQYPVSRAQSLTPPGLSVPSREPPPGFSARERTEEVLRATSGNYLVNHSLPNNHYRTPSTGNISNISDVDLIDPAILVVGRGKQTNGLNYTGFEMRPSYASQPSSYEDEARLWLLMQQSTTQHQDPKVSQIYMQQTPSAHQELRYSGHIGDGFSALDGSYGISSRLVNQPQTSYNSPSFTQFSQQKFGYGHASNGYQLGLDEVQPRREVGMEEIQRNERLGLNSIYPGYGDLMYQMPSSGDVYTRLFGL</sequence>
<keyword evidence="7" id="KW-0539">Nucleus</keyword>
<dbReference type="InterPro" id="IPR001841">
    <property type="entry name" value="Znf_RING"/>
</dbReference>
<dbReference type="SMART" id="SM00361">
    <property type="entry name" value="RRM_1"/>
    <property type="match status" value="1"/>
</dbReference>
<dbReference type="InterPro" id="IPR019448">
    <property type="entry name" value="NT-C2"/>
</dbReference>
<dbReference type="Gene3D" id="3.30.40.10">
    <property type="entry name" value="Zinc/RING finger domain, C3HC4 (zinc finger)"/>
    <property type="match status" value="1"/>
</dbReference>
<comment type="caution">
    <text evidence="14">The sequence shown here is derived from an EMBL/GenBank/DDBJ whole genome shotgun (WGS) entry which is preliminary data.</text>
</comment>
<evidence type="ECO:0000256" key="6">
    <source>
        <dbReference type="ARBA" id="ARBA00023054"/>
    </source>
</evidence>
<comment type="subcellular location">
    <subcellularLocation>
        <location evidence="1">Nucleus</location>
    </subcellularLocation>
</comment>
<feature type="region of interest" description="Disordered" evidence="10">
    <location>
        <begin position="1341"/>
        <end position="1362"/>
    </location>
</feature>
<evidence type="ECO:0000259" key="12">
    <source>
        <dbReference type="PROSITE" id="PS50102"/>
    </source>
</evidence>
<dbReference type="InterPro" id="IPR039780">
    <property type="entry name" value="Mot2"/>
</dbReference>
<evidence type="ECO:0000313" key="15">
    <source>
        <dbReference type="Proteomes" id="UP001642360"/>
    </source>
</evidence>
<evidence type="ECO:0000313" key="14">
    <source>
        <dbReference type="EMBL" id="CAK9155119.1"/>
    </source>
</evidence>
<evidence type="ECO:0000256" key="4">
    <source>
        <dbReference type="ARBA" id="ARBA00022833"/>
    </source>
</evidence>
<dbReference type="SUPFAM" id="SSF54928">
    <property type="entry name" value="RNA-binding domain, RBD"/>
    <property type="match status" value="1"/>
</dbReference>
<dbReference type="Gene3D" id="3.30.70.330">
    <property type="match status" value="1"/>
</dbReference>
<dbReference type="FunFam" id="3.30.70.330:FF:000161">
    <property type="entry name" value="RNA binding (RRM/RBD/RNP motifs) family protein"/>
    <property type="match status" value="1"/>
</dbReference>
<evidence type="ECO:0000256" key="2">
    <source>
        <dbReference type="ARBA" id="ARBA00022723"/>
    </source>
</evidence>
<dbReference type="Pfam" id="PF14570">
    <property type="entry name" value="zf-RING_4"/>
    <property type="match status" value="1"/>
</dbReference>
<dbReference type="GO" id="GO:0008270">
    <property type="term" value="F:zinc ion binding"/>
    <property type="evidence" value="ECO:0007669"/>
    <property type="project" value="UniProtKB-KW"/>
</dbReference>
<dbReference type="InterPro" id="IPR039515">
    <property type="entry name" value="NOT4_mRING-HC-C4C4"/>
</dbReference>
<gene>
    <name evidence="14" type="ORF">ILEXP_LOCUS23510</name>
</gene>
<dbReference type="GO" id="GO:0003723">
    <property type="term" value="F:RNA binding"/>
    <property type="evidence" value="ECO:0007669"/>
    <property type="project" value="UniProtKB-UniRule"/>
</dbReference>
<protein>
    <submittedName>
        <fullName evidence="14">Uncharacterized protein</fullName>
    </submittedName>
</protein>
<proteinExistence type="predicted"/>
<evidence type="ECO:0000256" key="9">
    <source>
        <dbReference type="PROSITE-ProRule" id="PRU00176"/>
    </source>
</evidence>
<keyword evidence="15" id="KW-1185">Reference proteome</keyword>
<reference evidence="14 15" key="1">
    <citation type="submission" date="2024-02" db="EMBL/GenBank/DDBJ databases">
        <authorList>
            <person name="Vignale AGUSTIN F."/>
            <person name="Sosa J E."/>
            <person name="Modenutti C."/>
        </authorList>
    </citation>
    <scope>NUCLEOTIDE SEQUENCE [LARGE SCALE GENOMIC DNA]</scope>
</reference>
<dbReference type="InterPro" id="IPR000504">
    <property type="entry name" value="RRM_dom"/>
</dbReference>
<feature type="compositionally biased region" description="Basic and acidic residues" evidence="10">
    <location>
        <begin position="576"/>
        <end position="587"/>
    </location>
</feature>
<feature type="domain" description="C2 NT-type" evidence="13">
    <location>
        <begin position="27"/>
        <end position="186"/>
    </location>
</feature>
<keyword evidence="2" id="KW-0479">Metal-binding</keyword>
<dbReference type="EMBL" id="CAUOFW020002636">
    <property type="protein sequence ID" value="CAK9155119.1"/>
    <property type="molecule type" value="Genomic_DNA"/>
</dbReference>
<dbReference type="CDD" id="cd12438">
    <property type="entry name" value="RRM_CNOT4"/>
    <property type="match status" value="1"/>
</dbReference>
<dbReference type="PANTHER" id="PTHR12603">
    <property type="entry name" value="CCR4-NOT TRANSCRIPTION COMPLEX RELATED"/>
    <property type="match status" value="1"/>
</dbReference>
<dbReference type="GO" id="GO:0005634">
    <property type="term" value="C:nucleus"/>
    <property type="evidence" value="ECO:0007669"/>
    <property type="project" value="UniProtKB-SubCell"/>
</dbReference>
<feature type="domain" description="RRM" evidence="12">
    <location>
        <begin position="783"/>
        <end position="869"/>
    </location>
</feature>
<keyword evidence="6" id="KW-0175">Coiled coil</keyword>
<organism evidence="14 15">
    <name type="scientific">Ilex paraguariensis</name>
    <name type="common">yerba mate</name>
    <dbReference type="NCBI Taxonomy" id="185542"/>
    <lineage>
        <taxon>Eukaryota</taxon>
        <taxon>Viridiplantae</taxon>
        <taxon>Streptophyta</taxon>
        <taxon>Embryophyta</taxon>
        <taxon>Tracheophyta</taxon>
        <taxon>Spermatophyta</taxon>
        <taxon>Magnoliopsida</taxon>
        <taxon>eudicotyledons</taxon>
        <taxon>Gunneridae</taxon>
        <taxon>Pentapetalae</taxon>
        <taxon>asterids</taxon>
        <taxon>campanulids</taxon>
        <taxon>Aquifoliales</taxon>
        <taxon>Aquifoliaceae</taxon>
        <taxon>Ilex</taxon>
    </lineage>
</organism>
<dbReference type="InterPro" id="IPR013083">
    <property type="entry name" value="Znf_RING/FYVE/PHD"/>
</dbReference>
<dbReference type="FunFam" id="3.30.40.10:FF:000006">
    <property type="entry name" value="CCR4-NOT transcription complex subunit 4"/>
    <property type="match status" value="1"/>
</dbReference>
<dbReference type="PROSITE" id="PS50089">
    <property type="entry name" value="ZF_RING_2"/>
    <property type="match status" value="1"/>
</dbReference>
<name>A0ABC8SD57_9AQUA</name>
<feature type="compositionally biased region" description="Polar residues" evidence="10">
    <location>
        <begin position="557"/>
        <end position="573"/>
    </location>
</feature>
<dbReference type="InterPro" id="IPR012677">
    <property type="entry name" value="Nucleotide-bd_a/b_plait_sf"/>
</dbReference>
<dbReference type="PROSITE" id="PS50102">
    <property type="entry name" value="RRM"/>
    <property type="match status" value="1"/>
</dbReference>
<dbReference type="Proteomes" id="UP001642360">
    <property type="component" value="Unassembled WGS sequence"/>
</dbReference>
<evidence type="ECO:0000256" key="5">
    <source>
        <dbReference type="ARBA" id="ARBA00022884"/>
    </source>
</evidence>
<keyword evidence="3 8" id="KW-0863">Zinc-finger</keyword>
<evidence type="ECO:0000259" key="11">
    <source>
        <dbReference type="PROSITE" id="PS50089"/>
    </source>
</evidence>
<dbReference type="Pfam" id="PF00076">
    <property type="entry name" value="RRM_1"/>
    <property type="match status" value="1"/>
</dbReference>
<keyword evidence="5 9" id="KW-0694">RNA-binding</keyword>
<feature type="region of interest" description="Disordered" evidence="10">
    <location>
        <begin position="557"/>
        <end position="587"/>
    </location>
</feature>
<feature type="domain" description="RING-type" evidence="11">
    <location>
        <begin position="683"/>
        <end position="731"/>
    </location>
</feature>
<evidence type="ECO:0000259" key="13">
    <source>
        <dbReference type="PROSITE" id="PS51840"/>
    </source>
</evidence>
<dbReference type="InterPro" id="IPR035979">
    <property type="entry name" value="RBD_domain_sf"/>
</dbReference>